<evidence type="ECO:0000256" key="5">
    <source>
        <dbReference type="ARBA" id="ARBA00022989"/>
    </source>
</evidence>
<dbReference type="PANTHER" id="PTHR43163">
    <property type="entry name" value="DIPEPTIDE TRANSPORT SYSTEM PERMEASE PROTEIN DPPB-RELATED"/>
    <property type="match status" value="1"/>
</dbReference>
<dbReference type="EMBL" id="FWXW01000005">
    <property type="protein sequence ID" value="SMC73727.1"/>
    <property type="molecule type" value="Genomic_DNA"/>
</dbReference>
<dbReference type="Pfam" id="PF00528">
    <property type="entry name" value="BPD_transp_1"/>
    <property type="match status" value="1"/>
</dbReference>
<keyword evidence="4 7" id="KW-0812">Transmembrane</keyword>
<comment type="similarity">
    <text evidence="7">Belongs to the binding-protein-dependent transport system permease family.</text>
</comment>
<accession>A0A1W2BLB1</accession>
<dbReference type="OrthoDB" id="9769919at2"/>
<dbReference type="Pfam" id="PF19300">
    <property type="entry name" value="BPD_transp_1_N"/>
    <property type="match status" value="1"/>
</dbReference>
<dbReference type="Gene3D" id="1.10.3720.10">
    <property type="entry name" value="MetI-like"/>
    <property type="match status" value="1"/>
</dbReference>
<organism evidence="9 10">
    <name type="scientific">Papillibacter cinnamivorans DSM 12816</name>
    <dbReference type="NCBI Taxonomy" id="1122930"/>
    <lineage>
        <taxon>Bacteria</taxon>
        <taxon>Bacillati</taxon>
        <taxon>Bacillota</taxon>
        <taxon>Clostridia</taxon>
        <taxon>Eubacteriales</taxon>
        <taxon>Oscillospiraceae</taxon>
        <taxon>Papillibacter</taxon>
    </lineage>
</organism>
<evidence type="ECO:0000313" key="10">
    <source>
        <dbReference type="Proteomes" id="UP000192790"/>
    </source>
</evidence>
<dbReference type="RefSeq" id="WP_084234952.1">
    <property type="nucleotide sequence ID" value="NZ_FWXW01000005.1"/>
</dbReference>
<evidence type="ECO:0000256" key="6">
    <source>
        <dbReference type="ARBA" id="ARBA00023136"/>
    </source>
</evidence>
<feature type="transmembrane region" description="Helical" evidence="7">
    <location>
        <begin position="105"/>
        <end position="127"/>
    </location>
</feature>
<feature type="domain" description="ABC transmembrane type-1" evidence="8">
    <location>
        <begin position="99"/>
        <end position="323"/>
    </location>
</feature>
<dbReference type="PROSITE" id="PS50928">
    <property type="entry name" value="ABC_TM1"/>
    <property type="match status" value="1"/>
</dbReference>
<evidence type="ECO:0000256" key="3">
    <source>
        <dbReference type="ARBA" id="ARBA00022475"/>
    </source>
</evidence>
<feature type="transmembrane region" description="Helical" evidence="7">
    <location>
        <begin position="12"/>
        <end position="33"/>
    </location>
</feature>
<dbReference type="STRING" id="1122930.SAMN02745168_2289"/>
<keyword evidence="2 7" id="KW-0813">Transport</keyword>
<dbReference type="GO" id="GO:0055085">
    <property type="term" value="P:transmembrane transport"/>
    <property type="evidence" value="ECO:0007669"/>
    <property type="project" value="InterPro"/>
</dbReference>
<feature type="transmembrane region" description="Helical" evidence="7">
    <location>
        <begin position="139"/>
        <end position="163"/>
    </location>
</feature>
<evidence type="ECO:0000256" key="7">
    <source>
        <dbReference type="RuleBase" id="RU363032"/>
    </source>
</evidence>
<evidence type="ECO:0000256" key="1">
    <source>
        <dbReference type="ARBA" id="ARBA00004651"/>
    </source>
</evidence>
<dbReference type="CDD" id="cd06261">
    <property type="entry name" value="TM_PBP2"/>
    <property type="match status" value="1"/>
</dbReference>
<keyword evidence="3" id="KW-1003">Cell membrane</keyword>
<evidence type="ECO:0000259" key="8">
    <source>
        <dbReference type="PROSITE" id="PS50928"/>
    </source>
</evidence>
<gene>
    <name evidence="9" type="ORF">SAMN02745168_2289</name>
</gene>
<comment type="subcellular location">
    <subcellularLocation>
        <location evidence="1 7">Cell membrane</location>
        <topology evidence="1 7">Multi-pass membrane protein</topology>
    </subcellularLocation>
</comment>
<evidence type="ECO:0000256" key="2">
    <source>
        <dbReference type="ARBA" id="ARBA00022448"/>
    </source>
</evidence>
<keyword evidence="10" id="KW-1185">Reference proteome</keyword>
<protein>
    <submittedName>
        <fullName evidence="9">Peptide/nickel transport system permease protein</fullName>
    </submittedName>
</protein>
<feature type="transmembrane region" description="Helical" evidence="7">
    <location>
        <begin position="200"/>
        <end position="218"/>
    </location>
</feature>
<keyword evidence="6 7" id="KW-0472">Membrane</keyword>
<dbReference type="Proteomes" id="UP000192790">
    <property type="component" value="Unassembled WGS sequence"/>
</dbReference>
<sequence length="340" mass="38101">MQNTFVMLVKRAVHFILVLMLLSFLIFSFIRLIPGDPVRLSLGVMAPEETVQRMRHELYFDRPLVVQYFHWLQGVVTKGDFGQSLYTHHAVSQDIATYLPRSLELAFYAAILILIFGVLVGTVSALFKNTWIDNVIRFLSYLGVVTPPYVIALFLLILFAYTLKWFPIGGVPSIPEEIVKTGMPGLDALLAGNWALYGKVLKSLVLPTLSISLGSIAYQARIHRSSMIENINADYIAFARVAGVSSTRLVMKHMMKPSFIPTFTIYGLQVAALLGNAFLIEVIFRYPGFSQYSLNVILNKDPYSIVAVTFVFGVIFAVVNLLIDLGVSWLDPRIRLKASE</sequence>
<dbReference type="InterPro" id="IPR000515">
    <property type="entry name" value="MetI-like"/>
</dbReference>
<feature type="transmembrane region" description="Helical" evidence="7">
    <location>
        <begin position="304"/>
        <end position="327"/>
    </location>
</feature>
<reference evidence="9 10" key="1">
    <citation type="submission" date="2017-04" db="EMBL/GenBank/DDBJ databases">
        <authorList>
            <person name="Afonso C.L."/>
            <person name="Miller P.J."/>
            <person name="Scott M.A."/>
            <person name="Spackman E."/>
            <person name="Goraichik I."/>
            <person name="Dimitrov K.M."/>
            <person name="Suarez D.L."/>
            <person name="Swayne D.E."/>
        </authorList>
    </citation>
    <scope>NUCLEOTIDE SEQUENCE [LARGE SCALE GENOMIC DNA]</scope>
    <source>
        <strain evidence="9 10">DSM 12816</strain>
    </source>
</reference>
<feature type="transmembrane region" description="Helical" evidence="7">
    <location>
        <begin position="258"/>
        <end position="284"/>
    </location>
</feature>
<dbReference type="GO" id="GO:0005886">
    <property type="term" value="C:plasma membrane"/>
    <property type="evidence" value="ECO:0007669"/>
    <property type="project" value="UniProtKB-SubCell"/>
</dbReference>
<dbReference type="PANTHER" id="PTHR43163:SF6">
    <property type="entry name" value="DIPEPTIDE TRANSPORT SYSTEM PERMEASE PROTEIN DPPB-RELATED"/>
    <property type="match status" value="1"/>
</dbReference>
<evidence type="ECO:0000256" key="4">
    <source>
        <dbReference type="ARBA" id="ARBA00022692"/>
    </source>
</evidence>
<proteinExistence type="inferred from homology"/>
<dbReference type="InterPro" id="IPR035906">
    <property type="entry name" value="MetI-like_sf"/>
</dbReference>
<dbReference type="InterPro" id="IPR045621">
    <property type="entry name" value="BPD_transp_1_N"/>
</dbReference>
<name>A0A1W2BLB1_9FIRM</name>
<evidence type="ECO:0000313" key="9">
    <source>
        <dbReference type="EMBL" id="SMC73727.1"/>
    </source>
</evidence>
<dbReference type="AlphaFoldDB" id="A0A1W2BLB1"/>
<keyword evidence="5 7" id="KW-1133">Transmembrane helix</keyword>
<dbReference type="SUPFAM" id="SSF161098">
    <property type="entry name" value="MetI-like"/>
    <property type="match status" value="1"/>
</dbReference>